<dbReference type="GO" id="GO:0003677">
    <property type="term" value="F:DNA binding"/>
    <property type="evidence" value="ECO:0007669"/>
    <property type="project" value="TreeGrafter"/>
</dbReference>
<evidence type="ECO:0008006" key="9">
    <source>
        <dbReference type="Google" id="ProtNLM"/>
    </source>
</evidence>
<dbReference type="GO" id="GO:0006281">
    <property type="term" value="P:DNA repair"/>
    <property type="evidence" value="ECO:0007669"/>
    <property type="project" value="TreeGrafter"/>
</dbReference>
<feature type="compositionally biased region" description="Polar residues" evidence="4">
    <location>
        <begin position="346"/>
        <end position="360"/>
    </location>
</feature>
<dbReference type="STRING" id="36166.T1GLZ6"/>
<protein>
    <recommendedName>
        <fullName evidence="9">Timeless N-terminal domain-containing protein</fullName>
    </recommendedName>
</protein>
<dbReference type="EMBL" id="CAQQ02188424">
    <property type="status" value="NOT_ANNOTATED_CDS"/>
    <property type="molecule type" value="Genomic_DNA"/>
</dbReference>
<dbReference type="EMBL" id="CAQQ02188425">
    <property type="status" value="NOT_ANNOTATED_CDS"/>
    <property type="molecule type" value="Genomic_DNA"/>
</dbReference>
<evidence type="ECO:0000259" key="6">
    <source>
        <dbReference type="Pfam" id="PF05029"/>
    </source>
</evidence>
<dbReference type="GO" id="GO:0043111">
    <property type="term" value="P:replication fork arrest"/>
    <property type="evidence" value="ECO:0007669"/>
    <property type="project" value="TreeGrafter"/>
</dbReference>
<dbReference type="EMBL" id="CAQQ02188423">
    <property type="status" value="NOT_ANNOTATED_CDS"/>
    <property type="molecule type" value="Genomic_DNA"/>
</dbReference>
<organism evidence="7 8">
    <name type="scientific">Megaselia scalaris</name>
    <name type="common">Humpbacked fly</name>
    <name type="synonym">Phora scalaris</name>
    <dbReference type="NCBI Taxonomy" id="36166"/>
    <lineage>
        <taxon>Eukaryota</taxon>
        <taxon>Metazoa</taxon>
        <taxon>Ecdysozoa</taxon>
        <taxon>Arthropoda</taxon>
        <taxon>Hexapoda</taxon>
        <taxon>Insecta</taxon>
        <taxon>Pterygota</taxon>
        <taxon>Neoptera</taxon>
        <taxon>Endopterygota</taxon>
        <taxon>Diptera</taxon>
        <taxon>Brachycera</taxon>
        <taxon>Muscomorpha</taxon>
        <taxon>Platypezoidea</taxon>
        <taxon>Phoridae</taxon>
        <taxon>Megaseliini</taxon>
        <taxon>Megaselia</taxon>
    </lineage>
</organism>
<comment type="similarity">
    <text evidence="2">Belongs to the timeless family.</text>
</comment>
<dbReference type="GO" id="GO:0048511">
    <property type="term" value="P:rhythmic process"/>
    <property type="evidence" value="ECO:0007669"/>
    <property type="project" value="UniProtKB-KW"/>
</dbReference>
<evidence type="ECO:0000259" key="5">
    <source>
        <dbReference type="Pfam" id="PF04821"/>
    </source>
</evidence>
<feature type="region of interest" description="Disordered" evidence="4">
    <location>
        <begin position="186"/>
        <end position="364"/>
    </location>
</feature>
<evidence type="ECO:0000256" key="1">
    <source>
        <dbReference type="ARBA" id="ARBA00004123"/>
    </source>
</evidence>
<evidence type="ECO:0000313" key="8">
    <source>
        <dbReference type="Proteomes" id="UP000015102"/>
    </source>
</evidence>
<evidence type="ECO:0000256" key="2">
    <source>
        <dbReference type="ARBA" id="ARBA00008174"/>
    </source>
</evidence>
<keyword evidence="8" id="KW-1185">Reference proteome</keyword>
<dbReference type="PANTHER" id="PTHR22940:SF5">
    <property type="entry name" value="PROTEIN TIMELESS"/>
    <property type="match status" value="1"/>
</dbReference>
<dbReference type="GO" id="GO:0000076">
    <property type="term" value="P:DNA replication checkpoint signaling"/>
    <property type="evidence" value="ECO:0007669"/>
    <property type="project" value="TreeGrafter"/>
</dbReference>
<reference evidence="8" key="1">
    <citation type="submission" date="2013-02" db="EMBL/GenBank/DDBJ databases">
        <authorList>
            <person name="Hughes D."/>
        </authorList>
    </citation>
    <scope>NUCLEOTIDE SEQUENCE</scope>
    <source>
        <strain>Durham</strain>
        <strain evidence="8">NC isolate 2 -- Noor lab</strain>
    </source>
</reference>
<proteinExistence type="inferred from homology"/>
<sequence length="929" mass="105557">MDWLLSSPQLYSVFSSLGKQQGDSYIVSPDALNFLEEIHCKLTYEDQTLRTFRRAIGIAENVRVDLIPLLVNAKDPSVIDASIRIIVNLTVPVECLFSVEVMQRTEVGRQTIFEINKLLLSSKEAFTDGKATKSGIDKLLLYLMTCPKRTCWSVTMVQLIAVLYKDQHINTLQKLLNIWFEEAISESSEDNESNTSPPKQGSGDSSPMLTLSDPTSDSSDNGGGRKNDNSDEDTRQASPTEATLQEVCRKGQEYQDAMEATEEQKIENTPEFREPPSPSSLKTKSPHGGNMKLSVGKSTPQKRECPSSQSELSDCGYGTQVEPHESISTSSNDDEGPTKCPVHQKPPTNQRTKQRTVLTEQQRKDIRKKKLVKRSRSNLINMKGLIQHIPTDEDITNILKEFTVDFLLKGYDYLLEIDLENLRSVLSFKIISYIVYEGVSICEQVELNSQHKGNDLKPYLRRMHLVITAIREFLQALESYKNVSDLTEDDTIHLTTLRSKICSSTDLPNLFILLLRRFNPSMHSKQYLLDLIITNHLLLMVLDDRNCSFNLKDHLSQFATVEIMDNYGLILEDFLENGSYVNDCLFTMMHHVGGDLNRVTTLFRPSILKSFTRIWETEYEVIDDWSDLIEYVINKFMNTQQKESLSIAPELNDIASEAIATNAGSWGQEDMNNLYWYYVQSKKADDVVDATYQRNLLQNPSVADSGIDLKDSQECKPSDDIQILKELIIKENKRNILQWLQHVLLECIYAKLMIKEREDPFTPPPSASILRPKRGFIIEPVAYHCISKNKSIPIVPWNSDHSAMMQYHPFVLLLHKLGFHLPADSGSVYPRVPEFWTADLMYNIALKLGSMDKGTLKFEISNDENFQQISGDSLGKDESSKSSSDSINNFSLQVQKSQMGIRYIPDPSSKPSVPNWLQLVMKSKSLSDR</sequence>
<evidence type="ECO:0000256" key="3">
    <source>
        <dbReference type="ARBA" id="ARBA00023242"/>
    </source>
</evidence>
<dbReference type="Proteomes" id="UP000015102">
    <property type="component" value="Unassembled WGS sequence"/>
</dbReference>
<feature type="compositionally biased region" description="Polar residues" evidence="4">
    <location>
        <begin position="197"/>
        <end position="208"/>
    </location>
</feature>
<dbReference type="EMBL" id="CAQQ02188421">
    <property type="status" value="NOT_ANNOTATED_CDS"/>
    <property type="molecule type" value="Genomic_DNA"/>
</dbReference>
<dbReference type="InterPro" id="IPR006906">
    <property type="entry name" value="Timeless_N"/>
</dbReference>
<dbReference type="EMBL" id="CAQQ02188422">
    <property type="status" value="NOT_ANNOTATED_CDS"/>
    <property type="molecule type" value="Genomic_DNA"/>
</dbReference>
<reference evidence="7" key="2">
    <citation type="submission" date="2015-06" db="UniProtKB">
        <authorList>
            <consortium name="EnsemblMetazoa"/>
        </authorList>
    </citation>
    <scope>IDENTIFICATION</scope>
</reference>
<dbReference type="EMBL" id="CAQQ02188426">
    <property type="status" value="NOT_ANNOTATED_CDS"/>
    <property type="molecule type" value="Genomic_DNA"/>
</dbReference>
<evidence type="ECO:0000256" key="4">
    <source>
        <dbReference type="SAM" id="MobiDB-lite"/>
    </source>
</evidence>
<comment type="subcellular location">
    <subcellularLocation>
        <location evidence="1">Nucleus</location>
    </subcellularLocation>
</comment>
<dbReference type="InterPro" id="IPR007725">
    <property type="entry name" value="TIMELESS_C"/>
</dbReference>
<dbReference type="Pfam" id="PF05029">
    <property type="entry name" value="TIMELESS_C"/>
    <property type="match status" value="1"/>
</dbReference>
<dbReference type="AlphaFoldDB" id="T1GLZ6"/>
<feature type="compositionally biased region" description="Basic and acidic residues" evidence="4">
    <location>
        <begin position="262"/>
        <end position="274"/>
    </location>
</feature>
<feature type="domain" description="Timeless N-terminal" evidence="5">
    <location>
        <begin position="25"/>
        <end position="133"/>
    </location>
</feature>
<dbReference type="HOGENOM" id="CLU_007646_0_0_1"/>
<dbReference type="GO" id="GO:0009649">
    <property type="term" value="P:entrainment of circadian clock"/>
    <property type="evidence" value="ECO:0007669"/>
    <property type="project" value="TreeGrafter"/>
</dbReference>
<dbReference type="OMA" id="RMHLVIT"/>
<dbReference type="GO" id="GO:0031298">
    <property type="term" value="C:replication fork protection complex"/>
    <property type="evidence" value="ECO:0007669"/>
    <property type="project" value="TreeGrafter"/>
</dbReference>
<accession>T1GLZ6</accession>
<keyword evidence="3" id="KW-0539">Nucleus</keyword>
<dbReference type="InterPro" id="IPR044998">
    <property type="entry name" value="Timeless"/>
</dbReference>
<feature type="compositionally biased region" description="Low complexity" evidence="4">
    <location>
        <begin position="209"/>
        <end position="220"/>
    </location>
</feature>
<dbReference type="Pfam" id="PF04821">
    <property type="entry name" value="TIMELESS"/>
    <property type="match status" value="1"/>
</dbReference>
<dbReference type="PANTHER" id="PTHR22940">
    <property type="entry name" value="TIMEOUT/TIMELESS-2"/>
    <property type="match status" value="1"/>
</dbReference>
<evidence type="ECO:0000313" key="7">
    <source>
        <dbReference type="EnsemblMetazoa" id="MESCA004563-PA"/>
    </source>
</evidence>
<dbReference type="EnsemblMetazoa" id="MESCA004563-RA">
    <property type="protein sequence ID" value="MESCA004563-PA"/>
    <property type="gene ID" value="MESCA004563"/>
</dbReference>
<feature type="compositionally biased region" description="Basic and acidic residues" evidence="4">
    <location>
        <begin position="223"/>
        <end position="235"/>
    </location>
</feature>
<feature type="domain" description="Timeless C-terminal" evidence="6">
    <location>
        <begin position="726"/>
        <end position="841"/>
    </location>
</feature>
<name>T1GLZ6_MEGSC</name>